<dbReference type="EMBL" id="LN649229">
    <property type="protein sequence ID" value="CEI67523.1"/>
    <property type="molecule type" value="Genomic_DNA"/>
</dbReference>
<dbReference type="AlphaFoldDB" id="A0A2L2THM5"/>
<reference evidence="2" key="1">
    <citation type="submission" date="2014-10" db="EMBL/GenBank/DDBJ databases">
        <authorList>
            <person name="King R."/>
        </authorList>
    </citation>
    <scope>NUCLEOTIDE SEQUENCE [LARGE SCALE GENOMIC DNA]</scope>
    <source>
        <strain evidence="2">A3/5</strain>
    </source>
</reference>
<protein>
    <submittedName>
        <fullName evidence="1">Uncharacterized protein</fullName>
    </submittedName>
</protein>
<proteinExistence type="predicted"/>
<name>A0A2L2THM5_9HYPO</name>
<organism evidence="1 2">
    <name type="scientific">Fusarium venenatum</name>
    <dbReference type="NCBI Taxonomy" id="56646"/>
    <lineage>
        <taxon>Eukaryota</taxon>
        <taxon>Fungi</taxon>
        <taxon>Dikarya</taxon>
        <taxon>Ascomycota</taxon>
        <taxon>Pezizomycotina</taxon>
        <taxon>Sordariomycetes</taxon>
        <taxon>Hypocreomycetidae</taxon>
        <taxon>Hypocreales</taxon>
        <taxon>Nectriaceae</taxon>
        <taxon>Fusarium</taxon>
    </lineage>
</organism>
<accession>A0A2L2THM5</accession>
<keyword evidence="2" id="KW-1185">Reference proteome</keyword>
<sequence>MAMSHSKAAAMEKVTTPNQSLHELIIQHPKLSDHPLRWTARHLELLHCTFQQIDIPLEAKTGAHEECTVKDATGLANNPWFGDIERKASCFRNLFNGERGRLVNYCTEPTFYFNGHGKHRPHCPIYYLEPTYEKEDENKENKGHEDGEQELRKTENPVIGFFAYSSITQRRAERCYPKQYRSKPNGDAQQLWDRMVRECTPETWFQDPYLVCIITSLAQCQWRDNRYKFCPVRLVVCHDDEKDYAYVYYAQFPKGILDQLDTPVSRTEATWPTIYYTKIPFEPYGTFHDRMEKALLDAKVGTSAEGDETDCKSVNPNATAEVSDIRHSLGMIELSTTNKGLMN</sequence>
<evidence type="ECO:0000313" key="1">
    <source>
        <dbReference type="EMBL" id="CEI67523.1"/>
    </source>
</evidence>
<dbReference type="Proteomes" id="UP000245910">
    <property type="component" value="Chromosome I"/>
</dbReference>
<evidence type="ECO:0000313" key="2">
    <source>
        <dbReference type="Proteomes" id="UP000245910"/>
    </source>
</evidence>